<evidence type="ECO:0000256" key="4">
    <source>
        <dbReference type="ARBA" id="ARBA00023163"/>
    </source>
</evidence>
<evidence type="ECO:0000313" key="8">
    <source>
        <dbReference type="EMBL" id="OAS26097.1"/>
    </source>
</evidence>
<feature type="compositionally biased region" description="Polar residues" evidence="6">
    <location>
        <begin position="1"/>
        <end position="13"/>
    </location>
</feature>
<evidence type="ECO:0000256" key="6">
    <source>
        <dbReference type="SAM" id="MobiDB-lite"/>
    </source>
</evidence>
<feature type="region of interest" description="Disordered" evidence="6">
    <location>
        <begin position="1"/>
        <end position="23"/>
    </location>
</feature>
<evidence type="ECO:0000256" key="3">
    <source>
        <dbReference type="ARBA" id="ARBA00023125"/>
    </source>
</evidence>
<dbReference type="InterPro" id="IPR036271">
    <property type="entry name" value="Tet_transcr_reg_TetR-rel_C_sf"/>
</dbReference>
<dbReference type="PANTHER" id="PTHR30055:SF226">
    <property type="entry name" value="HTH-TYPE TRANSCRIPTIONAL REGULATOR PKSA"/>
    <property type="match status" value="1"/>
</dbReference>
<feature type="region of interest" description="Disordered" evidence="6">
    <location>
        <begin position="213"/>
        <end position="232"/>
    </location>
</feature>
<feature type="domain" description="HTH tetR-type" evidence="7">
    <location>
        <begin position="24"/>
        <end position="84"/>
    </location>
</feature>
<dbReference type="Pfam" id="PF13977">
    <property type="entry name" value="TetR_C_6"/>
    <property type="match status" value="1"/>
</dbReference>
<reference evidence="8 9" key="1">
    <citation type="submission" date="2016-04" db="EMBL/GenBank/DDBJ databases">
        <authorList>
            <person name="Evans L.H."/>
            <person name="Alamgir A."/>
            <person name="Owens N."/>
            <person name="Weber N.D."/>
            <person name="Virtaneva K."/>
            <person name="Barbian K."/>
            <person name="Babar A."/>
            <person name="Rosenke K."/>
        </authorList>
    </citation>
    <scope>NUCLEOTIDE SEQUENCE [LARGE SCALE GENOMIC DNA]</scope>
    <source>
        <strain evidence="8 9">PMB02</strain>
    </source>
</reference>
<accession>A0A179SGI1</accession>
<dbReference type="PRINTS" id="PR00455">
    <property type="entry name" value="HTHTETR"/>
</dbReference>
<evidence type="ECO:0000313" key="9">
    <source>
        <dbReference type="Proteomes" id="UP000078316"/>
    </source>
</evidence>
<dbReference type="InterPro" id="IPR039538">
    <property type="entry name" value="BetI_C"/>
</dbReference>
<dbReference type="InterPro" id="IPR001647">
    <property type="entry name" value="HTH_TetR"/>
</dbReference>
<name>A0A179SGI1_9HYPH</name>
<dbReference type="GO" id="GO:0003700">
    <property type="term" value="F:DNA-binding transcription factor activity"/>
    <property type="evidence" value="ECO:0007669"/>
    <property type="project" value="TreeGrafter"/>
</dbReference>
<gene>
    <name evidence="8" type="ORF">A5481_07025</name>
</gene>
<protein>
    <submittedName>
        <fullName evidence="8">TetR family transcriptional regulator</fullName>
    </submittedName>
</protein>
<dbReference type="SUPFAM" id="SSF48498">
    <property type="entry name" value="Tetracyclin repressor-like, C-terminal domain"/>
    <property type="match status" value="1"/>
</dbReference>
<dbReference type="PROSITE" id="PS50977">
    <property type="entry name" value="HTH_TETR_2"/>
    <property type="match status" value="1"/>
</dbReference>
<sequence length="232" mass="24909">MNVHSQGESRVPSSPNPARLDSAEERRTRILDAAEACFVRHGFHRATMHDVAAEAGMSPGNLYRYFPSKDAIVAGLAERDRAAVAEDFSGIEAHPDLMQAFAGLARRHLAEAPAEKAVLCLEMWAEATRNPAMAAICRDFEREIAARLSGLYRRAQGRTSQPAPGADPEALARLAMVMADGIMIRRALSPDFAPGPVIDAMLTLIGAALDGRFDPTGRAPAEPSPANPESAR</sequence>
<dbReference type="Proteomes" id="UP000078316">
    <property type="component" value="Unassembled WGS sequence"/>
</dbReference>
<dbReference type="InterPro" id="IPR009057">
    <property type="entry name" value="Homeodomain-like_sf"/>
</dbReference>
<dbReference type="Pfam" id="PF00440">
    <property type="entry name" value="TetR_N"/>
    <property type="match status" value="1"/>
</dbReference>
<keyword evidence="4" id="KW-0804">Transcription</keyword>
<dbReference type="InterPro" id="IPR050109">
    <property type="entry name" value="HTH-type_TetR-like_transc_reg"/>
</dbReference>
<evidence type="ECO:0000256" key="5">
    <source>
        <dbReference type="PROSITE-ProRule" id="PRU00335"/>
    </source>
</evidence>
<evidence type="ECO:0000259" key="7">
    <source>
        <dbReference type="PROSITE" id="PS50977"/>
    </source>
</evidence>
<keyword evidence="3 5" id="KW-0238">DNA-binding</keyword>
<dbReference type="EMBL" id="LWHQ01000013">
    <property type="protein sequence ID" value="OAS26097.1"/>
    <property type="molecule type" value="Genomic_DNA"/>
</dbReference>
<proteinExistence type="predicted"/>
<dbReference type="STRING" id="427683.A5481_07025"/>
<dbReference type="AlphaFoldDB" id="A0A179SGI1"/>
<evidence type="ECO:0000256" key="1">
    <source>
        <dbReference type="ARBA" id="ARBA00022491"/>
    </source>
</evidence>
<keyword evidence="1" id="KW-0678">Repressor</keyword>
<dbReference type="GO" id="GO:0000976">
    <property type="term" value="F:transcription cis-regulatory region binding"/>
    <property type="evidence" value="ECO:0007669"/>
    <property type="project" value="TreeGrafter"/>
</dbReference>
<dbReference type="PANTHER" id="PTHR30055">
    <property type="entry name" value="HTH-TYPE TRANSCRIPTIONAL REGULATOR RUTR"/>
    <property type="match status" value="1"/>
</dbReference>
<dbReference type="OrthoDB" id="9802802at2"/>
<dbReference type="Gene3D" id="1.10.357.10">
    <property type="entry name" value="Tetracycline Repressor, domain 2"/>
    <property type="match status" value="1"/>
</dbReference>
<evidence type="ECO:0000256" key="2">
    <source>
        <dbReference type="ARBA" id="ARBA00023015"/>
    </source>
</evidence>
<feature type="DNA-binding region" description="H-T-H motif" evidence="5">
    <location>
        <begin position="47"/>
        <end position="66"/>
    </location>
</feature>
<organism evidence="8 9">
    <name type="scientific">Methylobacterium platani</name>
    <dbReference type="NCBI Taxonomy" id="427683"/>
    <lineage>
        <taxon>Bacteria</taxon>
        <taxon>Pseudomonadati</taxon>
        <taxon>Pseudomonadota</taxon>
        <taxon>Alphaproteobacteria</taxon>
        <taxon>Hyphomicrobiales</taxon>
        <taxon>Methylobacteriaceae</taxon>
        <taxon>Methylobacterium</taxon>
    </lineage>
</organism>
<dbReference type="SUPFAM" id="SSF46689">
    <property type="entry name" value="Homeodomain-like"/>
    <property type="match status" value="1"/>
</dbReference>
<comment type="caution">
    <text evidence="8">The sequence shown here is derived from an EMBL/GenBank/DDBJ whole genome shotgun (WGS) entry which is preliminary data.</text>
</comment>
<keyword evidence="2" id="KW-0805">Transcription regulation</keyword>